<dbReference type="KEGG" id="bdi:100824087"/>
<dbReference type="OrthoDB" id="999321at2759"/>
<dbReference type="eggNOG" id="ENOG502S84Q">
    <property type="taxonomic scope" value="Eukaryota"/>
</dbReference>
<dbReference type="Proteomes" id="UP000008810">
    <property type="component" value="Chromosome 3"/>
</dbReference>
<reference evidence="3 4" key="1">
    <citation type="journal article" date="2010" name="Nature">
        <title>Genome sequencing and analysis of the model grass Brachypodium distachyon.</title>
        <authorList>
            <consortium name="International Brachypodium Initiative"/>
        </authorList>
    </citation>
    <scope>NUCLEOTIDE SEQUENCE [LARGE SCALE GENOMIC DNA]</scope>
    <source>
        <strain evidence="3">Bd21</strain>
        <strain evidence="4">cv. Bd21</strain>
    </source>
</reference>
<feature type="compositionally biased region" description="Low complexity" evidence="1">
    <location>
        <begin position="76"/>
        <end position="90"/>
    </location>
</feature>
<reference evidence="4" key="3">
    <citation type="submission" date="2018-08" db="UniProtKB">
        <authorList>
            <consortium name="EnsemblPlants"/>
        </authorList>
    </citation>
    <scope>IDENTIFICATION</scope>
    <source>
        <strain evidence="4">cv. Bd21</strain>
    </source>
</reference>
<dbReference type="AlphaFoldDB" id="I1IEP0"/>
<evidence type="ECO:0000313" key="5">
    <source>
        <dbReference type="Proteomes" id="UP000008810"/>
    </source>
</evidence>
<dbReference type="EMBL" id="CM000882">
    <property type="protein sequence ID" value="KQK01674.1"/>
    <property type="molecule type" value="Genomic_DNA"/>
</dbReference>
<keyword evidence="5" id="KW-1185">Reference proteome</keyword>
<accession>I1IEP0</accession>
<evidence type="ECO:0000313" key="3">
    <source>
        <dbReference type="EMBL" id="KQK01674.1"/>
    </source>
</evidence>
<sequence>MEGMMTFITPELRDVLVKVAAFLLVQGLVYLILSKSSNLFSKDEKLRSQSFRKMRTMSVRRLLGPLFDVPLDTDESSPSPSSLRSWSSRRWANRED</sequence>
<dbReference type="GeneID" id="100824087"/>
<evidence type="ECO:0000256" key="2">
    <source>
        <dbReference type="SAM" id="Phobius"/>
    </source>
</evidence>
<proteinExistence type="predicted"/>
<name>I1IEP0_BRADI</name>
<keyword evidence="2" id="KW-0472">Membrane</keyword>
<feature type="region of interest" description="Disordered" evidence="1">
    <location>
        <begin position="69"/>
        <end position="96"/>
    </location>
</feature>
<dbReference type="PANTHER" id="PTHR34268:SF16">
    <property type="entry name" value="OS02G0774200 PROTEIN"/>
    <property type="match status" value="1"/>
</dbReference>
<reference evidence="3" key="2">
    <citation type="submission" date="2017-06" db="EMBL/GenBank/DDBJ databases">
        <title>WGS assembly of Brachypodium distachyon.</title>
        <authorList>
            <consortium name="The International Brachypodium Initiative"/>
            <person name="Lucas S."/>
            <person name="Harmon-Smith M."/>
            <person name="Lail K."/>
            <person name="Tice H."/>
            <person name="Grimwood J."/>
            <person name="Bruce D."/>
            <person name="Barry K."/>
            <person name="Shu S."/>
            <person name="Lindquist E."/>
            <person name="Wang M."/>
            <person name="Pitluck S."/>
            <person name="Vogel J.P."/>
            <person name="Garvin D.F."/>
            <person name="Mockler T.C."/>
            <person name="Schmutz J."/>
            <person name="Rokhsar D."/>
            <person name="Bevan M.W."/>
        </authorList>
    </citation>
    <scope>NUCLEOTIDE SEQUENCE</scope>
    <source>
        <strain evidence="3">Bd21</strain>
    </source>
</reference>
<dbReference type="HOGENOM" id="CLU_147649_1_0_1"/>
<dbReference type="Gramene" id="KQK01674">
    <property type="protein sequence ID" value="KQK01674"/>
    <property type="gene ID" value="BRADI_3g57460v3"/>
</dbReference>
<dbReference type="PANTHER" id="PTHR34268">
    <property type="entry name" value="OS01G0321850 PROTEIN"/>
    <property type="match status" value="1"/>
</dbReference>
<keyword evidence="2" id="KW-1133">Transmembrane helix</keyword>
<dbReference type="STRING" id="15368.I1IEP0"/>
<evidence type="ECO:0000256" key="1">
    <source>
        <dbReference type="SAM" id="MobiDB-lite"/>
    </source>
</evidence>
<dbReference type="RefSeq" id="XP_003570536.1">
    <property type="nucleotide sequence ID" value="XM_003570488.4"/>
</dbReference>
<dbReference type="EnsemblPlants" id="KQK01674">
    <property type="protein sequence ID" value="KQK01674"/>
    <property type="gene ID" value="BRADI_3g57460v3"/>
</dbReference>
<feature type="transmembrane region" description="Helical" evidence="2">
    <location>
        <begin position="15"/>
        <end position="33"/>
    </location>
</feature>
<evidence type="ECO:0000313" key="4">
    <source>
        <dbReference type="EnsemblPlants" id="KQK01674"/>
    </source>
</evidence>
<keyword evidence="2" id="KW-0812">Transmembrane</keyword>
<dbReference type="OMA" id="WSSRRWA"/>
<organism evidence="3">
    <name type="scientific">Brachypodium distachyon</name>
    <name type="common">Purple false brome</name>
    <name type="synonym">Trachynia distachya</name>
    <dbReference type="NCBI Taxonomy" id="15368"/>
    <lineage>
        <taxon>Eukaryota</taxon>
        <taxon>Viridiplantae</taxon>
        <taxon>Streptophyta</taxon>
        <taxon>Embryophyta</taxon>
        <taxon>Tracheophyta</taxon>
        <taxon>Spermatophyta</taxon>
        <taxon>Magnoliopsida</taxon>
        <taxon>Liliopsida</taxon>
        <taxon>Poales</taxon>
        <taxon>Poaceae</taxon>
        <taxon>BOP clade</taxon>
        <taxon>Pooideae</taxon>
        <taxon>Stipodae</taxon>
        <taxon>Brachypodieae</taxon>
        <taxon>Brachypodium</taxon>
    </lineage>
</organism>
<protein>
    <submittedName>
        <fullName evidence="3 4">Uncharacterized protein</fullName>
    </submittedName>
</protein>
<gene>
    <name evidence="4" type="primary">LOC100824087</name>
    <name evidence="3" type="ORF">BRADI_3g57460v3</name>
</gene>